<name>A0A0N0E160_9PSED</name>
<evidence type="ECO:0000313" key="2">
    <source>
        <dbReference type="EMBL" id="KPA87294.1"/>
    </source>
</evidence>
<dbReference type="RefSeq" id="WP_054064726.1">
    <property type="nucleotide sequence ID" value="NZ_JSYZ01000034.1"/>
</dbReference>
<keyword evidence="3" id="KW-1185">Reference proteome</keyword>
<comment type="caution">
    <text evidence="2">The sequence shown here is derived from an EMBL/GenBank/DDBJ whole genome shotgun (WGS) entry which is preliminary data.</text>
</comment>
<feature type="region of interest" description="Disordered" evidence="1">
    <location>
        <begin position="79"/>
        <end position="108"/>
    </location>
</feature>
<organism evidence="2 3">
    <name type="scientific">Pseudomonas asplenii</name>
    <dbReference type="NCBI Taxonomy" id="53407"/>
    <lineage>
        <taxon>Bacteria</taxon>
        <taxon>Pseudomonadati</taxon>
        <taxon>Pseudomonadota</taxon>
        <taxon>Gammaproteobacteria</taxon>
        <taxon>Pseudomonadales</taxon>
        <taxon>Pseudomonadaceae</taxon>
        <taxon>Pseudomonas</taxon>
    </lineage>
</organism>
<gene>
    <name evidence="2" type="ORF">PF66_06204</name>
</gene>
<reference evidence="2 3" key="1">
    <citation type="journal article" date="2015" name="PLoS ONE">
        <title>Rice-Infecting Pseudomonas Genomes Are Highly Accessorized and Harbor Multiple Putative Virulence Mechanisms to Cause Sheath Brown Rot.</title>
        <authorList>
            <person name="Quibod I.L."/>
            <person name="Grande G."/>
            <person name="Oreiro E.G."/>
            <person name="Borja F.N."/>
            <person name="Dossa G.S."/>
            <person name="Mauleon R."/>
            <person name="Cruz C.V."/>
            <person name="Oliva R."/>
        </authorList>
    </citation>
    <scope>NUCLEOTIDE SEQUENCE [LARGE SCALE GENOMIC DNA]</scope>
    <source>
        <strain evidence="2 3">IRRI 6609</strain>
    </source>
</reference>
<dbReference type="OrthoDB" id="6460161at2"/>
<evidence type="ECO:0000256" key="1">
    <source>
        <dbReference type="SAM" id="MobiDB-lite"/>
    </source>
</evidence>
<dbReference type="EMBL" id="JSYZ01000034">
    <property type="protein sequence ID" value="KPA87294.1"/>
    <property type="molecule type" value="Genomic_DNA"/>
</dbReference>
<proteinExistence type="predicted"/>
<dbReference type="PATRIC" id="fig|50340.43.peg.4437"/>
<protein>
    <submittedName>
        <fullName evidence="2">Uncharacterized protein</fullName>
    </submittedName>
</protein>
<feature type="compositionally biased region" description="Basic and acidic residues" evidence="1">
    <location>
        <begin position="79"/>
        <end position="89"/>
    </location>
</feature>
<evidence type="ECO:0000313" key="3">
    <source>
        <dbReference type="Proteomes" id="UP000037931"/>
    </source>
</evidence>
<dbReference type="Proteomes" id="UP000037931">
    <property type="component" value="Unassembled WGS sequence"/>
</dbReference>
<dbReference type="AlphaFoldDB" id="A0A0N0E160"/>
<accession>A0A0N0E160</accession>
<dbReference type="STRING" id="50340.PF66_06204"/>
<sequence>MADTVIVGCKLPHGLETVMGGKTVVLNGNNSTELVGGYGLTRDVDKAAFEQWLVDFAQFEPVKRGLIFANTSETKVKAEAAEKADEKTGLEGLNPDAPAPGIKPADKE</sequence>